<evidence type="ECO:0000313" key="2">
    <source>
        <dbReference type="EMBL" id="KAJ1924094.1"/>
    </source>
</evidence>
<accession>A0A9W8AE16</accession>
<reference evidence="2" key="1">
    <citation type="submission" date="2022-07" db="EMBL/GenBank/DDBJ databases">
        <title>Phylogenomic reconstructions and comparative analyses of Kickxellomycotina fungi.</title>
        <authorList>
            <person name="Reynolds N.K."/>
            <person name="Stajich J.E."/>
            <person name="Barry K."/>
            <person name="Grigoriev I.V."/>
            <person name="Crous P."/>
            <person name="Smith M.E."/>
        </authorList>
    </citation>
    <scope>NUCLEOTIDE SEQUENCE</scope>
    <source>
        <strain evidence="2">RSA 861</strain>
    </source>
</reference>
<dbReference type="Gene3D" id="3.40.50.1820">
    <property type="entry name" value="alpha/beta hydrolase"/>
    <property type="match status" value="1"/>
</dbReference>
<keyword evidence="3" id="KW-1185">Reference proteome</keyword>
<dbReference type="Pfam" id="PF01738">
    <property type="entry name" value="DLH"/>
    <property type="match status" value="1"/>
</dbReference>
<gene>
    <name evidence="2" type="ORF">IWQ60_005447</name>
</gene>
<dbReference type="InterPro" id="IPR029058">
    <property type="entry name" value="AB_hydrolase_fold"/>
</dbReference>
<sequence>MGMTTYEGGSAYVLLNPTYKKAVVIIQEWWGINNHMKTMANRFAAEGFQAVVPDLYHGKVATDADEATHLMSNLDWPGAIKEIQAAVNYLRSQGATQVFVTGYCMGGALAAASGVLVRGIEAIAPFYGTPPSSLCDLAQTKVPVESHFAGKDDHKGFSDPEAAKAYDAKLETAGVYHKLYMYEKADHAFMNETRPEVFDKQCSDLAFSRVVEFFNQYA</sequence>
<dbReference type="OrthoDB" id="17560at2759"/>
<protein>
    <recommendedName>
        <fullName evidence="1">Dienelactone hydrolase domain-containing protein</fullName>
    </recommendedName>
</protein>
<dbReference type="PANTHER" id="PTHR46623">
    <property type="entry name" value="CARBOXYMETHYLENEBUTENOLIDASE-RELATED"/>
    <property type="match status" value="1"/>
</dbReference>
<name>A0A9W8AE16_9FUNG</name>
<dbReference type="EMBL" id="JANBPT010000293">
    <property type="protein sequence ID" value="KAJ1924094.1"/>
    <property type="molecule type" value="Genomic_DNA"/>
</dbReference>
<organism evidence="2 3">
    <name type="scientific">Tieghemiomyces parasiticus</name>
    <dbReference type="NCBI Taxonomy" id="78921"/>
    <lineage>
        <taxon>Eukaryota</taxon>
        <taxon>Fungi</taxon>
        <taxon>Fungi incertae sedis</taxon>
        <taxon>Zoopagomycota</taxon>
        <taxon>Kickxellomycotina</taxon>
        <taxon>Dimargaritomycetes</taxon>
        <taxon>Dimargaritales</taxon>
        <taxon>Dimargaritaceae</taxon>
        <taxon>Tieghemiomyces</taxon>
    </lineage>
</organism>
<proteinExistence type="predicted"/>
<dbReference type="PANTHER" id="PTHR46623:SF6">
    <property type="entry name" value="ALPHA_BETA-HYDROLASES SUPERFAMILY PROTEIN"/>
    <property type="match status" value="1"/>
</dbReference>
<dbReference type="AlphaFoldDB" id="A0A9W8AE16"/>
<dbReference type="InterPro" id="IPR002925">
    <property type="entry name" value="Dienelactn_hydro"/>
</dbReference>
<evidence type="ECO:0000313" key="3">
    <source>
        <dbReference type="Proteomes" id="UP001150569"/>
    </source>
</evidence>
<dbReference type="SUPFAM" id="SSF53474">
    <property type="entry name" value="alpha/beta-Hydrolases"/>
    <property type="match status" value="1"/>
</dbReference>
<feature type="domain" description="Dienelactone hydrolase" evidence="1">
    <location>
        <begin position="16"/>
        <end position="217"/>
    </location>
</feature>
<dbReference type="InterPro" id="IPR051049">
    <property type="entry name" value="Dienelactone_hydrolase-like"/>
</dbReference>
<evidence type="ECO:0000259" key="1">
    <source>
        <dbReference type="Pfam" id="PF01738"/>
    </source>
</evidence>
<dbReference type="Proteomes" id="UP001150569">
    <property type="component" value="Unassembled WGS sequence"/>
</dbReference>
<dbReference type="GO" id="GO:0016787">
    <property type="term" value="F:hydrolase activity"/>
    <property type="evidence" value="ECO:0007669"/>
    <property type="project" value="InterPro"/>
</dbReference>
<comment type="caution">
    <text evidence="2">The sequence shown here is derived from an EMBL/GenBank/DDBJ whole genome shotgun (WGS) entry which is preliminary data.</text>
</comment>